<feature type="transmembrane region" description="Helical" evidence="1">
    <location>
        <begin position="87"/>
        <end position="106"/>
    </location>
</feature>
<keyword evidence="1" id="KW-1133">Transmembrane helix</keyword>
<keyword evidence="1" id="KW-0472">Membrane</keyword>
<evidence type="ECO:0000313" key="3">
    <source>
        <dbReference type="Proteomes" id="UP000886520"/>
    </source>
</evidence>
<sequence>MLRYHPHRIPLGLSIIQEDASRCFLLQQYPLLLLLLLFILLLLLLALARHGCPYPPSIQRATVQAERHNSRTDAVALITQRPQGLTPVSECVRVCFLFCFCFLLLLF</sequence>
<evidence type="ECO:0000313" key="2">
    <source>
        <dbReference type="EMBL" id="KAI5080195.1"/>
    </source>
</evidence>
<organism evidence="2 3">
    <name type="scientific">Adiantum capillus-veneris</name>
    <name type="common">Maidenhair fern</name>
    <dbReference type="NCBI Taxonomy" id="13818"/>
    <lineage>
        <taxon>Eukaryota</taxon>
        <taxon>Viridiplantae</taxon>
        <taxon>Streptophyta</taxon>
        <taxon>Embryophyta</taxon>
        <taxon>Tracheophyta</taxon>
        <taxon>Polypodiopsida</taxon>
        <taxon>Polypodiidae</taxon>
        <taxon>Polypodiales</taxon>
        <taxon>Pteridineae</taxon>
        <taxon>Pteridaceae</taxon>
        <taxon>Vittarioideae</taxon>
        <taxon>Adiantum</taxon>
    </lineage>
</organism>
<accession>A0A9D4V665</accession>
<keyword evidence="1" id="KW-0812">Transmembrane</keyword>
<dbReference type="Proteomes" id="UP000886520">
    <property type="component" value="Chromosome 5"/>
</dbReference>
<protein>
    <submittedName>
        <fullName evidence="2">Uncharacterized protein</fullName>
    </submittedName>
</protein>
<gene>
    <name evidence="2" type="ORF">GOP47_0005674</name>
</gene>
<dbReference type="AlphaFoldDB" id="A0A9D4V665"/>
<proteinExistence type="predicted"/>
<feature type="non-terminal residue" evidence="2">
    <location>
        <position position="107"/>
    </location>
</feature>
<feature type="transmembrane region" description="Helical" evidence="1">
    <location>
        <begin position="31"/>
        <end position="48"/>
    </location>
</feature>
<dbReference type="EMBL" id="JABFUD020000005">
    <property type="protein sequence ID" value="KAI5080195.1"/>
    <property type="molecule type" value="Genomic_DNA"/>
</dbReference>
<evidence type="ECO:0000256" key="1">
    <source>
        <dbReference type="SAM" id="Phobius"/>
    </source>
</evidence>
<name>A0A9D4V665_ADICA</name>
<reference evidence="2 3" key="1">
    <citation type="submission" date="2021-01" db="EMBL/GenBank/DDBJ databases">
        <title>Adiantum capillus-veneris genome.</title>
        <authorList>
            <person name="Fang Y."/>
            <person name="Liao Q."/>
        </authorList>
    </citation>
    <scope>NUCLEOTIDE SEQUENCE [LARGE SCALE GENOMIC DNA]</scope>
    <source>
        <strain evidence="2">H3</strain>
        <tissue evidence="2">Leaf</tissue>
    </source>
</reference>
<keyword evidence="3" id="KW-1185">Reference proteome</keyword>
<comment type="caution">
    <text evidence="2">The sequence shown here is derived from an EMBL/GenBank/DDBJ whole genome shotgun (WGS) entry which is preliminary data.</text>
</comment>